<protein>
    <recommendedName>
        <fullName evidence="1">ATP-grasp fold succinyl-CoA synthetase-type domain-containing protein</fullName>
    </recommendedName>
</protein>
<feature type="non-terminal residue" evidence="2">
    <location>
        <position position="178"/>
    </location>
</feature>
<evidence type="ECO:0000313" key="2">
    <source>
        <dbReference type="EMBL" id="PIZ92236.1"/>
    </source>
</evidence>
<dbReference type="GO" id="GO:0004775">
    <property type="term" value="F:succinate-CoA ligase (ADP-forming) activity"/>
    <property type="evidence" value="ECO:0007669"/>
    <property type="project" value="TreeGrafter"/>
</dbReference>
<gene>
    <name evidence="2" type="ORF">COX83_04775</name>
</gene>
<dbReference type="GO" id="GO:0042709">
    <property type="term" value="C:succinate-CoA ligase complex"/>
    <property type="evidence" value="ECO:0007669"/>
    <property type="project" value="TreeGrafter"/>
</dbReference>
<dbReference type="Gene3D" id="3.30.470.20">
    <property type="entry name" value="ATP-grasp fold, B domain"/>
    <property type="match status" value="1"/>
</dbReference>
<sequence>MNLYEFEGKQLFEKHGIKIPRGIVVRREEKAGDVFSELNVSDVVVKAQVLSGKRGKNNGIRFCNKDEGVLHVQNVVDELFSMNIKGQYVTAVRIEEKLNIAEEHYMSITYDTNRKQPMLIYSKHGGVDIEDVSEENIEKYPLEISNLTLEIGEDIPYAQELWNVFLQEDCRQVEINPL</sequence>
<dbReference type="PANTHER" id="PTHR11815">
    <property type="entry name" value="SUCCINYL-COA SYNTHETASE BETA CHAIN"/>
    <property type="match status" value="1"/>
</dbReference>
<accession>A0A2M7V1M7</accession>
<dbReference type="GO" id="GO:0005524">
    <property type="term" value="F:ATP binding"/>
    <property type="evidence" value="ECO:0007669"/>
    <property type="project" value="InterPro"/>
</dbReference>
<feature type="domain" description="ATP-grasp fold succinyl-CoA synthetase-type" evidence="1">
    <location>
        <begin position="2"/>
        <end position="139"/>
    </location>
</feature>
<proteinExistence type="predicted"/>
<dbReference type="Gene3D" id="3.30.1490.20">
    <property type="entry name" value="ATP-grasp fold, A domain"/>
    <property type="match status" value="1"/>
</dbReference>
<dbReference type="PANTHER" id="PTHR11815:SF10">
    <property type="entry name" value="SUCCINATE--COA LIGASE [GDP-FORMING] SUBUNIT BETA, MITOCHONDRIAL"/>
    <property type="match status" value="1"/>
</dbReference>
<dbReference type="GO" id="GO:0006104">
    <property type="term" value="P:succinyl-CoA metabolic process"/>
    <property type="evidence" value="ECO:0007669"/>
    <property type="project" value="TreeGrafter"/>
</dbReference>
<evidence type="ECO:0000313" key="3">
    <source>
        <dbReference type="Proteomes" id="UP000230078"/>
    </source>
</evidence>
<evidence type="ECO:0000259" key="1">
    <source>
        <dbReference type="Pfam" id="PF08442"/>
    </source>
</evidence>
<dbReference type="InterPro" id="IPR013815">
    <property type="entry name" value="ATP_grasp_subdomain_1"/>
</dbReference>
<reference evidence="3" key="1">
    <citation type="submission" date="2017-09" db="EMBL/GenBank/DDBJ databases">
        <title>Depth-based differentiation of microbial function through sediment-hosted aquifers and enrichment of novel symbionts in the deep terrestrial subsurface.</title>
        <authorList>
            <person name="Probst A.J."/>
            <person name="Ladd B."/>
            <person name="Jarett J.K."/>
            <person name="Geller-Mcgrath D.E."/>
            <person name="Sieber C.M.K."/>
            <person name="Emerson J.B."/>
            <person name="Anantharaman K."/>
            <person name="Thomas B.C."/>
            <person name="Malmstrom R."/>
            <person name="Stieglmeier M."/>
            <person name="Klingl A."/>
            <person name="Woyke T."/>
            <person name="Ryan C.M."/>
            <person name="Banfield J.F."/>
        </authorList>
    </citation>
    <scope>NUCLEOTIDE SEQUENCE [LARGE SCALE GENOMIC DNA]</scope>
</reference>
<dbReference type="GO" id="GO:0006099">
    <property type="term" value="P:tricarboxylic acid cycle"/>
    <property type="evidence" value="ECO:0007669"/>
    <property type="project" value="TreeGrafter"/>
</dbReference>
<comment type="caution">
    <text evidence="2">The sequence shown here is derived from an EMBL/GenBank/DDBJ whole genome shotgun (WGS) entry which is preliminary data.</text>
</comment>
<organism evidence="2 3">
    <name type="scientific">Candidatus Magasanikbacteria bacterium CG_4_10_14_0_2_um_filter_41_31</name>
    <dbReference type="NCBI Taxonomy" id="1974639"/>
    <lineage>
        <taxon>Bacteria</taxon>
        <taxon>Candidatus Magasanikiibacteriota</taxon>
    </lineage>
</organism>
<dbReference type="Pfam" id="PF08442">
    <property type="entry name" value="ATP-grasp_2"/>
    <property type="match status" value="1"/>
</dbReference>
<dbReference type="SUPFAM" id="SSF56059">
    <property type="entry name" value="Glutathione synthetase ATP-binding domain-like"/>
    <property type="match status" value="1"/>
</dbReference>
<dbReference type="Proteomes" id="UP000230078">
    <property type="component" value="Unassembled WGS sequence"/>
</dbReference>
<name>A0A2M7V1M7_9BACT</name>
<dbReference type="AlphaFoldDB" id="A0A2M7V1M7"/>
<dbReference type="InterPro" id="IPR013650">
    <property type="entry name" value="ATP-grasp_succ-CoA_synth-type"/>
</dbReference>
<dbReference type="EMBL" id="PFPI01000064">
    <property type="protein sequence ID" value="PIZ92236.1"/>
    <property type="molecule type" value="Genomic_DNA"/>
</dbReference>